<sequence>MKIVAFEVRNDELNEFELMKNKYGLTIKTIPDVLTAENIKEVDGYDAISILGRSIMKKEMLDLLKNKNIKYIATRTIGCDHIDLEYAERIGIKVCNSRYEPNGVADFTVMLMLLTIRKYKPVLWRQNVNDYSLSGLMGKEMRNLTVGIMGTGRIGAMVIKELSGFGCEILAYDIYHDKEVEKFAKYVDIDTLYKRCDMISIHMPLLVSTRNIINDDAISKMKDGVILINSARAELMDMQAIIKNVESEKIGAVGLDVFENEEFIYHINRKTDIIKNRDMAYLRQFPNVVMTPHMAFYTDLGIKGMVDCAIEGILKFKELERKGKL</sequence>
<dbReference type="RefSeq" id="WP_154532271.1">
    <property type="nucleotide sequence ID" value="NZ_VULX01000029.1"/>
</dbReference>
<dbReference type="GO" id="GO:0051287">
    <property type="term" value="F:NAD binding"/>
    <property type="evidence" value="ECO:0007669"/>
    <property type="project" value="InterPro"/>
</dbReference>
<feature type="domain" description="D-isomer specific 2-hydroxyacid dehydrogenase NAD-binding" evidence="5">
    <location>
        <begin position="109"/>
        <end position="295"/>
    </location>
</feature>
<dbReference type="PANTHER" id="PTHR43026">
    <property type="entry name" value="2-HYDROXYACID DEHYDROGENASE HOMOLOG 1-RELATED"/>
    <property type="match status" value="1"/>
</dbReference>
<evidence type="ECO:0000256" key="1">
    <source>
        <dbReference type="ARBA" id="ARBA00005854"/>
    </source>
</evidence>
<dbReference type="Proteomes" id="UP000460287">
    <property type="component" value="Unassembled WGS sequence"/>
</dbReference>
<dbReference type="Pfam" id="PF00389">
    <property type="entry name" value="2-Hacid_dh"/>
    <property type="match status" value="1"/>
</dbReference>
<protein>
    <submittedName>
        <fullName evidence="6">Lactate dehydrogenase</fullName>
    </submittedName>
</protein>
<proteinExistence type="inferred from homology"/>
<dbReference type="InterPro" id="IPR036291">
    <property type="entry name" value="NAD(P)-bd_dom_sf"/>
</dbReference>
<gene>
    <name evidence="6" type="ORF">FYJ33_13485</name>
</gene>
<evidence type="ECO:0000313" key="7">
    <source>
        <dbReference type="Proteomes" id="UP000460287"/>
    </source>
</evidence>
<dbReference type="InterPro" id="IPR006140">
    <property type="entry name" value="D-isomer_DH_NAD-bd"/>
</dbReference>
<organism evidence="6 7">
    <name type="scientific">Inconstantimicrobium porci</name>
    <dbReference type="NCBI Taxonomy" id="2652291"/>
    <lineage>
        <taxon>Bacteria</taxon>
        <taxon>Bacillati</taxon>
        <taxon>Bacillota</taxon>
        <taxon>Clostridia</taxon>
        <taxon>Eubacteriales</taxon>
        <taxon>Clostridiaceae</taxon>
        <taxon>Inconstantimicrobium</taxon>
    </lineage>
</organism>
<dbReference type="InterPro" id="IPR006139">
    <property type="entry name" value="D-isomer_2_OHA_DH_cat_dom"/>
</dbReference>
<dbReference type="CDD" id="cd12185">
    <property type="entry name" value="HGDH_LDH_like"/>
    <property type="match status" value="1"/>
</dbReference>
<dbReference type="SUPFAM" id="SSF51735">
    <property type="entry name" value="NAD(P)-binding Rossmann-fold domains"/>
    <property type="match status" value="1"/>
</dbReference>
<evidence type="ECO:0000259" key="4">
    <source>
        <dbReference type="Pfam" id="PF00389"/>
    </source>
</evidence>
<dbReference type="AlphaFoldDB" id="A0A7X2N170"/>
<evidence type="ECO:0000259" key="5">
    <source>
        <dbReference type="Pfam" id="PF02826"/>
    </source>
</evidence>
<keyword evidence="7" id="KW-1185">Reference proteome</keyword>
<accession>A0A7X2N170</accession>
<dbReference type="PANTHER" id="PTHR43026:SF1">
    <property type="entry name" value="2-HYDROXYACID DEHYDROGENASE HOMOLOG 1-RELATED"/>
    <property type="match status" value="1"/>
</dbReference>
<comment type="caution">
    <text evidence="6">The sequence shown here is derived from an EMBL/GenBank/DDBJ whole genome shotgun (WGS) entry which is preliminary data.</text>
</comment>
<dbReference type="EMBL" id="VULX01000029">
    <property type="protein sequence ID" value="MSR92375.1"/>
    <property type="molecule type" value="Genomic_DNA"/>
</dbReference>
<dbReference type="Pfam" id="PF02826">
    <property type="entry name" value="2-Hacid_dh_C"/>
    <property type="match status" value="1"/>
</dbReference>
<name>A0A7X2N170_9CLOT</name>
<dbReference type="GO" id="GO:0008720">
    <property type="term" value="F:D-lactate dehydrogenase (NAD+) activity"/>
    <property type="evidence" value="ECO:0007669"/>
    <property type="project" value="TreeGrafter"/>
</dbReference>
<keyword evidence="3" id="KW-0560">Oxidoreductase</keyword>
<dbReference type="PROSITE" id="PS00065">
    <property type="entry name" value="D_2_HYDROXYACID_DH_1"/>
    <property type="match status" value="1"/>
</dbReference>
<evidence type="ECO:0000313" key="6">
    <source>
        <dbReference type="EMBL" id="MSR92375.1"/>
    </source>
</evidence>
<dbReference type="InterPro" id="IPR058205">
    <property type="entry name" value="D-LDH-like"/>
</dbReference>
<feature type="domain" description="D-isomer specific 2-hydroxyacid dehydrogenase catalytic" evidence="4">
    <location>
        <begin position="15"/>
        <end position="318"/>
    </location>
</feature>
<keyword evidence="2" id="KW-0520">NAD</keyword>
<reference evidence="6 7" key="1">
    <citation type="submission" date="2019-08" db="EMBL/GenBank/DDBJ databases">
        <title>In-depth cultivation of the pig gut microbiome towards novel bacterial diversity and tailored functional studies.</title>
        <authorList>
            <person name="Wylensek D."/>
            <person name="Hitch T.C.A."/>
            <person name="Clavel T."/>
        </authorList>
    </citation>
    <scope>NUCLEOTIDE SEQUENCE [LARGE SCALE GENOMIC DNA]</scope>
    <source>
        <strain evidence="6 7">WCA-383-APC-5B</strain>
    </source>
</reference>
<dbReference type="SUPFAM" id="SSF52283">
    <property type="entry name" value="Formate/glycerate dehydrogenase catalytic domain-like"/>
    <property type="match status" value="1"/>
</dbReference>
<evidence type="ECO:0000256" key="2">
    <source>
        <dbReference type="ARBA" id="ARBA00023027"/>
    </source>
</evidence>
<dbReference type="Gene3D" id="3.40.50.720">
    <property type="entry name" value="NAD(P)-binding Rossmann-like Domain"/>
    <property type="match status" value="2"/>
</dbReference>
<comment type="similarity">
    <text evidence="1 3">Belongs to the D-isomer specific 2-hydroxyacid dehydrogenase family.</text>
</comment>
<evidence type="ECO:0000256" key="3">
    <source>
        <dbReference type="RuleBase" id="RU003719"/>
    </source>
</evidence>
<dbReference type="InterPro" id="IPR029752">
    <property type="entry name" value="D-isomer_DH_CS1"/>
</dbReference>